<evidence type="ECO:0000313" key="1">
    <source>
        <dbReference type="EMBL" id="SMO31740.1"/>
    </source>
</evidence>
<proteinExistence type="predicted"/>
<sequence>MDLLHLSRHRVKRITYLNRNYVTTEKSIPEGV</sequence>
<keyword evidence="2" id="KW-1185">Reference proteome</keyword>
<gene>
    <name evidence="1" type="ORF">SAMN06265348_1011</name>
</gene>
<feature type="non-terminal residue" evidence="1">
    <location>
        <position position="32"/>
    </location>
</feature>
<accession>A0A521AAJ1</accession>
<name>A0A521AAJ1_9SPHI</name>
<organism evidence="1 2">
    <name type="scientific">Pedobacter westerhofensis</name>
    <dbReference type="NCBI Taxonomy" id="425512"/>
    <lineage>
        <taxon>Bacteria</taxon>
        <taxon>Pseudomonadati</taxon>
        <taxon>Bacteroidota</taxon>
        <taxon>Sphingobacteriia</taxon>
        <taxon>Sphingobacteriales</taxon>
        <taxon>Sphingobacteriaceae</taxon>
        <taxon>Pedobacter</taxon>
    </lineage>
</organism>
<reference evidence="1 2" key="1">
    <citation type="submission" date="2017-05" db="EMBL/GenBank/DDBJ databases">
        <authorList>
            <person name="Varghese N."/>
            <person name="Submissions S."/>
        </authorList>
    </citation>
    <scope>NUCLEOTIDE SEQUENCE [LARGE SCALE GENOMIC DNA]</scope>
    <source>
        <strain evidence="1 2">DSM 19036</strain>
    </source>
</reference>
<dbReference type="EMBL" id="FXTN01000001">
    <property type="protein sequence ID" value="SMO31740.1"/>
    <property type="molecule type" value="Genomic_DNA"/>
</dbReference>
<dbReference type="Proteomes" id="UP000320300">
    <property type="component" value="Unassembled WGS sequence"/>
</dbReference>
<evidence type="ECO:0000313" key="2">
    <source>
        <dbReference type="Proteomes" id="UP000320300"/>
    </source>
</evidence>
<dbReference type="AlphaFoldDB" id="A0A521AAJ1"/>
<protein>
    <submittedName>
        <fullName evidence="1">Uncharacterized protein</fullName>
    </submittedName>
</protein>